<protein>
    <submittedName>
        <fullName evidence="3">Trichohyalin-like protein</fullName>
    </submittedName>
</protein>
<feature type="domain" description="CUE" evidence="2">
    <location>
        <begin position="514"/>
        <end position="557"/>
    </location>
</feature>
<keyword evidence="4" id="KW-1185">Reference proteome</keyword>
<reference evidence="3 4" key="1">
    <citation type="journal article" date="2011" name="Genome Res.">
        <title>Phylogeny-wide analysis of social amoeba genomes highlights ancient origins for complex intercellular communication.</title>
        <authorList>
            <person name="Heidel A.J."/>
            <person name="Lawal H.M."/>
            <person name="Felder M."/>
            <person name="Schilde C."/>
            <person name="Helps N.R."/>
            <person name="Tunggal B."/>
            <person name="Rivero F."/>
            <person name="John U."/>
            <person name="Schleicher M."/>
            <person name="Eichinger L."/>
            <person name="Platzer M."/>
            <person name="Noegel A.A."/>
            <person name="Schaap P."/>
            <person name="Gloeckner G."/>
        </authorList>
    </citation>
    <scope>NUCLEOTIDE SEQUENCE [LARGE SCALE GENOMIC DNA]</scope>
    <source>
        <strain evidence="4">ATCC 26659 / Pp 5 / PN500</strain>
    </source>
</reference>
<comment type="caution">
    <text evidence="3">The sequence shown here is derived from an EMBL/GenBank/DDBJ whole genome shotgun (WGS) entry which is preliminary data.</text>
</comment>
<evidence type="ECO:0000256" key="1">
    <source>
        <dbReference type="SAM" id="Coils"/>
    </source>
</evidence>
<evidence type="ECO:0000313" key="4">
    <source>
        <dbReference type="Proteomes" id="UP000001396"/>
    </source>
</evidence>
<dbReference type="AlphaFoldDB" id="D3AXT0"/>
<dbReference type="GeneID" id="31356517"/>
<dbReference type="Proteomes" id="UP000001396">
    <property type="component" value="Unassembled WGS sequence"/>
</dbReference>
<evidence type="ECO:0000313" key="3">
    <source>
        <dbReference type="EMBL" id="EFA85757.1"/>
    </source>
</evidence>
<dbReference type="RefSeq" id="XP_020437863.1">
    <property type="nucleotide sequence ID" value="XM_020572005.1"/>
</dbReference>
<proteinExistence type="predicted"/>
<dbReference type="InParanoid" id="D3AXT0"/>
<dbReference type="GO" id="GO:0043130">
    <property type="term" value="F:ubiquitin binding"/>
    <property type="evidence" value="ECO:0007669"/>
    <property type="project" value="InterPro"/>
</dbReference>
<keyword evidence="1" id="KW-0175">Coiled coil</keyword>
<sequence>MDNNNNNNRVIDKPKIVEEVAIMFPLFTKDHFLYATLDRYNWDVNAALDTLQKRHDALEKEQKHIEAVLEAKKQQNEKKDKAFKEVKDIFGESFTDAKYYSALAKYKMVVEDTVNYLMHELSIVEEVKRRKDVETRKREEREKEKAKQIEVERLRIEEEKNRAEIKRQEDEIQARILQLEKLKLAEQERARKEEERRLAEEEAKRVAEERARKEAEERRLAEERARKEAEERRLAEERERLRIERIKREEEEEERRLAEERERLRKMVEEQEKRIQEMLAQKKLDEEKHKQYQDRINSILLELKNQPTEYKKEIASSEIFQDLLKDFQSVLKLSEEEKMSQVKPPLVPIPSTLPVSYKPELVAPFGFTATNAAPSQVNEQDIHKPSSPFQNLTKHPFYYNPFSDPISQQLNGEEPFVPTTPPSSPPPSYPFTANFPVVYPLSGQNSPPFARYNQPQQGQDCSNTGKPTFENLASFVASSQCQPLVVSQVMPTEADMIAQPKLSSQPTISPARAKKNEALENLRSMFSATSPEIVGYVWEASNYDISVAIQNLLDINSQK</sequence>
<feature type="coiled-coil region" evidence="1">
    <location>
        <begin position="124"/>
        <end position="295"/>
    </location>
</feature>
<dbReference type="PROSITE" id="PS51140">
    <property type="entry name" value="CUE"/>
    <property type="match status" value="1"/>
</dbReference>
<organism evidence="3 4">
    <name type="scientific">Heterostelium pallidum (strain ATCC 26659 / Pp 5 / PN500)</name>
    <name type="common">Cellular slime mold</name>
    <name type="synonym">Polysphondylium pallidum</name>
    <dbReference type="NCBI Taxonomy" id="670386"/>
    <lineage>
        <taxon>Eukaryota</taxon>
        <taxon>Amoebozoa</taxon>
        <taxon>Evosea</taxon>
        <taxon>Eumycetozoa</taxon>
        <taxon>Dictyostelia</taxon>
        <taxon>Acytosteliales</taxon>
        <taxon>Acytosteliaceae</taxon>
        <taxon>Heterostelium</taxon>
    </lineage>
</organism>
<accession>D3AXT0</accession>
<feature type="coiled-coil region" evidence="1">
    <location>
        <begin position="41"/>
        <end position="85"/>
    </location>
</feature>
<evidence type="ECO:0000259" key="2">
    <source>
        <dbReference type="PROSITE" id="PS51140"/>
    </source>
</evidence>
<dbReference type="InterPro" id="IPR003892">
    <property type="entry name" value="CUE"/>
</dbReference>
<dbReference type="CDD" id="cd14279">
    <property type="entry name" value="CUE"/>
    <property type="match status" value="1"/>
</dbReference>
<gene>
    <name evidence="3" type="ORF">PPL_00987</name>
</gene>
<name>D3AXT0_HETP5</name>
<dbReference type="Gene3D" id="1.10.8.10">
    <property type="entry name" value="DNA helicase RuvA subunit, C-terminal domain"/>
    <property type="match status" value="1"/>
</dbReference>
<dbReference type="PANTHER" id="PTHR12239">
    <property type="entry name" value="PROTEIN CBG20215-RELATED"/>
    <property type="match status" value="1"/>
</dbReference>
<dbReference type="STRING" id="670386.D3AXT0"/>
<dbReference type="InterPro" id="IPR052293">
    <property type="entry name" value="SRRP"/>
</dbReference>
<dbReference type="EMBL" id="ADBJ01000004">
    <property type="protein sequence ID" value="EFA85757.1"/>
    <property type="molecule type" value="Genomic_DNA"/>
</dbReference>
<dbReference type="PANTHER" id="PTHR12239:SF41">
    <property type="entry name" value="MEMBRANE ASSOCIATED PROTEIN, PUTATIVE-RELATED"/>
    <property type="match status" value="1"/>
</dbReference>